<dbReference type="Proteomes" id="UP000199632">
    <property type="component" value="Unassembled WGS sequence"/>
</dbReference>
<evidence type="ECO:0000256" key="1">
    <source>
        <dbReference type="SAM" id="MobiDB-lite"/>
    </source>
</evidence>
<evidence type="ECO:0000313" key="2">
    <source>
        <dbReference type="EMBL" id="SDZ14902.1"/>
    </source>
</evidence>
<keyword evidence="3" id="KW-1185">Reference proteome</keyword>
<dbReference type="EMBL" id="FNQB01000002">
    <property type="protein sequence ID" value="SDZ14902.1"/>
    <property type="molecule type" value="Genomic_DNA"/>
</dbReference>
<dbReference type="RefSeq" id="WP_176984927.1">
    <property type="nucleotide sequence ID" value="NZ_BOND01000009.1"/>
</dbReference>
<feature type="compositionally biased region" description="Basic and acidic residues" evidence="1">
    <location>
        <begin position="32"/>
        <end position="57"/>
    </location>
</feature>
<name>A0A1H3QMX1_9ACTN</name>
<feature type="region of interest" description="Disordered" evidence="1">
    <location>
        <begin position="1"/>
        <end position="57"/>
    </location>
</feature>
<protein>
    <submittedName>
        <fullName evidence="2">Uncharacterized protein</fullName>
    </submittedName>
</protein>
<reference evidence="3" key="1">
    <citation type="submission" date="2016-10" db="EMBL/GenBank/DDBJ databases">
        <authorList>
            <person name="Varghese N."/>
            <person name="Submissions S."/>
        </authorList>
    </citation>
    <scope>NUCLEOTIDE SEQUENCE [LARGE SCALE GENOMIC DNA]</scope>
    <source>
        <strain evidence="3">DSM 44718</strain>
    </source>
</reference>
<dbReference type="STRING" id="137265.SAMN05421684_3035"/>
<evidence type="ECO:0000313" key="3">
    <source>
        <dbReference type="Proteomes" id="UP000199632"/>
    </source>
</evidence>
<organism evidence="2 3">
    <name type="scientific">Asanoa ishikariensis</name>
    <dbReference type="NCBI Taxonomy" id="137265"/>
    <lineage>
        <taxon>Bacteria</taxon>
        <taxon>Bacillati</taxon>
        <taxon>Actinomycetota</taxon>
        <taxon>Actinomycetes</taxon>
        <taxon>Micromonosporales</taxon>
        <taxon>Micromonosporaceae</taxon>
        <taxon>Asanoa</taxon>
    </lineage>
</organism>
<gene>
    <name evidence="2" type="ORF">SAMN05421684_3035</name>
</gene>
<sequence length="57" mass="6571">MNRAQSPATPDDDRPVDLSGDEYVLPEQTSDDTDRGWGERTDTNDERLWEDKPPHWG</sequence>
<dbReference type="AlphaFoldDB" id="A0A1H3QMX1"/>
<proteinExistence type="predicted"/>
<accession>A0A1H3QMX1</accession>